<evidence type="ECO:0000313" key="1">
    <source>
        <dbReference type="EMBL" id="EOQ18644.1"/>
    </source>
</evidence>
<dbReference type="EMBL" id="AHFK01000022">
    <property type="protein sequence ID" value="EOQ18644.1"/>
    <property type="molecule type" value="Genomic_DNA"/>
</dbReference>
<gene>
    <name evidence="1" type="ORF">IKC_05145</name>
</gene>
<sequence length="242" mass="28598">MEETKPVNDSINQVSYQDMSKRWKVDKKEQLARKLTARPERYLTCFMRKEVSFKIVGLHTVCVIFEIVYRERMSKMKSPYDYYITPEEYEEAERNGINRRVLNERIRNLGWDKDTAMTKPVRSSNATGWSKVREIALNNGISRQTYYTRMKKGWKLIDAISKPPINKYQALRLAKDANYWVGNKVLSDEQAEIALLNGVSYRVARERIRRLKWSVEEPITTPVLTRSECAKRGREASYWNRL</sequence>
<reference evidence="1 2" key="1">
    <citation type="submission" date="2012-12" db="EMBL/GenBank/DDBJ databases">
        <title>The Genome Sequence of Bacillus cereus VD184.</title>
        <authorList>
            <consortium name="The Broad Institute Genome Sequencing Platform"/>
            <consortium name="The Broad Institute Genome Sequencing Center for Infectious Disease"/>
            <person name="Feldgarden M."/>
            <person name="Van der Auwera G.A."/>
            <person name="Mahillon J."/>
            <person name="Duprez V."/>
            <person name="Timmery S."/>
            <person name="Mattelet C."/>
            <person name="Dierick K."/>
            <person name="Sun M."/>
            <person name="Yu Z."/>
            <person name="Zhu L."/>
            <person name="Hu X."/>
            <person name="Shank E.B."/>
            <person name="Swiecicka I."/>
            <person name="Hansen B.M."/>
            <person name="Andrup L."/>
            <person name="Walker B."/>
            <person name="Young S.K."/>
            <person name="Zeng Q."/>
            <person name="Gargeya S."/>
            <person name="Fitzgerald M."/>
            <person name="Haas B."/>
            <person name="Abouelleil A."/>
            <person name="Alvarado L."/>
            <person name="Arachchi H.M."/>
            <person name="Berlin A.M."/>
            <person name="Chapman S.B."/>
            <person name="Dewar J."/>
            <person name="Goldberg J."/>
            <person name="Griggs A."/>
            <person name="Gujja S."/>
            <person name="Hansen M."/>
            <person name="Howarth C."/>
            <person name="Imamovic A."/>
            <person name="Larimer J."/>
            <person name="McCowan C."/>
            <person name="Murphy C."/>
            <person name="Neiman D."/>
            <person name="Pearson M."/>
            <person name="Priest M."/>
            <person name="Roberts A."/>
            <person name="Saif S."/>
            <person name="Shea T."/>
            <person name="Sisk P."/>
            <person name="Sykes S."/>
            <person name="Wortman J."/>
            <person name="Nusbaum C."/>
            <person name="Birren B."/>
        </authorList>
    </citation>
    <scope>NUCLEOTIDE SEQUENCE [LARGE SCALE GENOMIC DNA]</scope>
    <source>
        <strain evidence="1 2">VD184</strain>
    </source>
</reference>
<accession>A0A9W5VUT6</accession>
<evidence type="ECO:0000313" key="2">
    <source>
        <dbReference type="Proteomes" id="UP000014028"/>
    </source>
</evidence>
<organism evidence="1 2">
    <name type="scientific">Bacillus cereus VD184</name>
    <dbReference type="NCBI Taxonomy" id="1053242"/>
    <lineage>
        <taxon>Bacteria</taxon>
        <taxon>Bacillati</taxon>
        <taxon>Bacillota</taxon>
        <taxon>Bacilli</taxon>
        <taxon>Bacillales</taxon>
        <taxon>Bacillaceae</taxon>
        <taxon>Bacillus</taxon>
        <taxon>Bacillus cereus group</taxon>
    </lineage>
</organism>
<protein>
    <submittedName>
        <fullName evidence="1">Uncharacterized protein</fullName>
    </submittedName>
</protein>
<dbReference type="Proteomes" id="UP000014028">
    <property type="component" value="Unassembled WGS sequence"/>
</dbReference>
<name>A0A9W5VUT6_BACCE</name>
<proteinExistence type="predicted"/>
<dbReference type="AlphaFoldDB" id="A0A9W5VUT6"/>
<comment type="caution">
    <text evidence="1">The sequence shown here is derived from an EMBL/GenBank/DDBJ whole genome shotgun (WGS) entry which is preliminary data.</text>
</comment>